<dbReference type="RefSeq" id="WP_193669875.1">
    <property type="nucleotide sequence ID" value="NZ_JACDTV010000011.1"/>
</dbReference>
<accession>A0ABS2M906</accession>
<protein>
    <recommendedName>
        <fullName evidence="4">WXG100 family type VII secretion target</fullName>
    </recommendedName>
</protein>
<comment type="caution">
    <text evidence="2">The sequence shown here is derived from an EMBL/GenBank/DDBJ whole genome shotgun (WGS) entry which is preliminary data.</text>
</comment>
<keyword evidence="3" id="KW-1185">Reference proteome</keyword>
<reference evidence="2 3" key="1">
    <citation type="submission" date="2021-01" db="EMBL/GenBank/DDBJ databases">
        <title>Sequencing the genomes of 1000 actinobacteria strains.</title>
        <authorList>
            <person name="Klenk H.-P."/>
        </authorList>
    </citation>
    <scope>NUCLEOTIDE SEQUENCE [LARGE SCALE GENOMIC DNA]</scope>
    <source>
        <strain evidence="2 3">DSM 18239</strain>
    </source>
</reference>
<sequence>MSHMGLEYNALRAGSERWSSLGELLEETARDLGAAPTGGLAPECQGAARAFLSAWEGYAGESAAIVGGFSAALEEVAARTAAVDSGTRGEMEALDSRLGPAR</sequence>
<evidence type="ECO:0000313" key="3">
    <source>
        <dbReference type="Proteomes" id="UP000732378"/>
    </source>
</evidence>
<evidence type="ECO:0008006" key="4">
    <source>
        <dbReference type="Google" id="ProtNLM"/>
    </source>
</evidence>
<gene>
    <name evidence="2" type="ORF">JOE61_001498</name>
</gene>
<organism evidence="2 3">
    <name type="scientific">Nocardioides salarius</name>
    <dbReference type="NCBI Taxonomy" id="374513"/>
    <lineage>
        <taxon>Bacteria</taxon>
        <taxon>Bacillati</taxon>
        <taxon>Actinomycetota</taxon>
        <taxon>Actinomycetes</taxon>
        <taxon>Propionibacteriales</taxon>
        <taxon>Nocardioidaceae</taxon>
        <taxon>Nocardioides</taxon>
    </lineage>
</organism>
<name>A0ABS2M906_9ACTN</name>
<proteinExistence type="predicted"/>
<dbReference type="Proteomes" id="UP000732378">
    <property type="component" value="Unassembled WGS sequence"/>
</dbReference>
<evidence type="ECO:0000256" key="1">
    <source>
        <dbReference type="SAM" id="MobiDB-lite"/>
    </source>
</evidence>
<dbReference type="EMBL" id="JAFBBZ010000001">
    <property type="protein sequence ID" value="MBM7507684.1"/>
    <property type="molecule type" value="Genomic_DNA"/>
</dbReference>
<evidence type="ECO:0000313" key="2">
    <source>
        <dbReference type="EMBL" id="MBM7507684.1"/>
    </source>
</evidence>
<feature type="region of interest" description="Disordered" evidence="1">
    <location>
        <begin position="82"/>
        <end position="102"/>
    </location>
</feature>